<name>A0A4P0XDQ4_KLEPN</name>
<organism evidence="1">
    <name type="scientific">Klebsiella pneumoniae</name>
    <dbReference type="NCBI Taxonomy" id="573"/>
    <lineage>
        <taxon>Bacteria</taxon>
        <taxon>Pseudomonadati</taxon>
        <taxon>Pseudomonadota</taxon>
        <taxon>Gammaproteobacteria</taxon>
        <taxon>Enterobacterales</taxon>
        <taxon>Enterobacteriaceae</taxon>
        <taxon>Klebsiella/Raoultella group</taxon>
        <taxon>Klebsiella</taxon>
        <taxon>Klebsiella pneumoniae complex</taxon>
    </lineage>
</organism>
<gene>
    <name evidence="1" type="ORF">NCTC9183_00176</name>
</gene>
<accession>A0A4P0XDQ4</accession>
<evidence type="ECO:0000313" key="1">
    <source>
        <dbReference type="EMBL" id="VTM47518.1"/>
    </source>
</evidence>
<proteinExistence type="predicted"/>
<sequence>MPSSTFISASLCGPWLHVIEQIQLRDAVRTEIIEHYPRFCVAVAIEPDLCPET</sequence>
<dbReference type="AlphaFoldDB" id="A0A4P0XDQ4"/>
<dbReference type="Proteomes" id="UP000507695">
    <property type="component" value="Unassembled WGS sequence"/>
</dbReference>
<dbReference type="EMBL" id="CABDVL010000001">
    <property type="protein sequence ID" value="VTM47518.1"/>
    <property type="molecule type" value="Genomic_DNA"/>
</dbReference>
<reference evidence="1" key="1">
    <citation type="submission" date="2019-04" db="EMBL/GenBank/DDBJ databases">
        <authorList>
            <consortium name="Pathogen Informatics"/>
        </authorList>
    </citation>
    <scope>NUCLEOTIDE SEQUENCE</scope>
    <source>
        <strain evidence="1">NCTC9183</strain>
    </source>
</reference>
<protein>
    <submittedName>
        <fullName evidence="1">Uncharacterized protein</fullName>
    </submittedName>
</protein>